<dbReference type="AlphaFoldDB" id="A0A0E0JHF1"/>
<accession>A0A0E0JHF1</accession>
<evidence type="ECO:0000313" key="1">
    <source>
        <dbReference type="EnsemblPlants" id="OPUNC01G12100.1"/>
    </source>
</evidence>
<reference evidence="1" key="2">
    <citation type="submission" date="2018-05" db="EMBL/GenBank/DDBJ databases">
        <title>OpunRS2 (Oryza punctata Reference Sequence Version 2).</title>
        <authorList>
            <person name="Zhang J."/>
            <person name="Kudrna D."/>
            <person name="Lee S."/>
            <person name="Talag J."/>
            <person name="Welchert J."/>
            <person name="Wing R.A."/>
        </authorList>
    </citation>
    <scope>NUCLEOTIDE SEQUENCE [LARGE SCALE GENOMIC DNA]</scope>
</reference>
<reference evidence="1" key="1">
    <citation type="submission" date="2015-04" db="UniProtKB">
        <authorList>
            <consortium name="EnsemblPlants"/>
        </authorList>
    </citation>
    <scope>IDENTIFICATION</scope>
</reference>
<name>A0A0E0JHF1_ORYPU</name>
<dbReference type="HOGENOM" id="CLU_2853669_0_0_1"/>
<sequence length="65" mass="7463">MADIKNRPDFMAVELRSTPRTVVRFVFLVSSSPEIFSRPFTLNNPKGINYIFTSQRVSTVIVQQD</sequence>
<protein>
    <submittedName>
        <fullName evidence="1">Uncharacterized protein</fullName>
    </submittedName>
</protein>
<keyword evidence="2" id="KW-1185">Reference proteome</keyword>
<organism evidence="1">
    <name type="scientific">Oryza punctata</name>
    <name type="common">Red rice</name>
    <dbReference type="NCBI Taxonomy" id="4537"/>
    <lineage>
        <taxon>Eukaryota</taxon>
        <taxon>Viridiplantae</taxon>
        <taxon>Streptophyta</taxon>
        <taxon>Embryophyta</taxon>
        <taxon>Tracheophyta</taxon>
        <taxon>Spermatophyta</taxon>
        <taxon>Magnoliopsida</taxon>
        <taxon>Liliopsida</taxon>
        <taxon>Poales</taxon>
        <taxon>Poaceae</taxon>
        <taxon>BOP clade</taxon>
        <taxon>Oryzoideae</taxon>
        <taxon>Oryzeae</taxon>
        <taxon>Oryzinae</taxon>
        <taxon>Oryza</taxon>
    </lineage>
</organism>
<dbReference type="Proteomes" id="UP000026962">
    <property type="component" value="Chromosome 1"/>
</dbReference>
<proteinExistence type="predicted"/>
<dbReference type="Gramene" id="OPUNC01G12100.1">
    <property type="protein sequence ID" value="OPUNC01G12100.1"/>
    <property type="gene ID" value="OPUNC01G12100"/>
</dbReference>
<dbReference type="EnsemblPlants" id="OPUNC01G12100.1">
    <property type="protein sequence ID" value="OPUNC01G12100.1"/>
    <property type="gene ID" value="OPUNC01G12100"/>
</dbReference>
<evidence type="ECO:0000313" key="2">
    <source>
        <dbReference type="Proteomes" id="UP000026962"/>
    </source>
</evidence>